<reference evidence="3 4" key="1">
    <citation type="submission" date="2019-07" db="EMBL/GenBank/DDBJ databases">
        <authorList>
            <person name="Jastrzebski P J."/>
            <person name="Paukszto L."/>
            <person name="Jastrzebski P J."/>
        </authorList>
    </citation>
    <scope>NUCLEOTIDE SEQUENCE [LARGE SCALE GENOMIC DNA]</scope>
    <source>
        <strain evidence="3 4">WMS-il1</strain>
    </source>
</reference>
<evidence type="ECO:0000256" key="1">
    <source>
        <dbReference type="SAM" id="Coils"/>
    </source>
</evidence>
<accession>A0A564Z4V7</accession>
<evidence type="ECO:0000313" key="4">
    <source>
        <dbReference type="Proteomes" id="UP000321570"/>
    </source>
</evidence>
<dbReference type="EMBL" id="CABIJS010000632">
    <property type="protein sequence ID" value="VUZ54339.1"/>
    <property type="molecule type" value="Genomic_DNA"/>
</dbReference>
<proteinExistence type="predicted"/>
<keyword evidence="2" id="KW-0812">Transmembrane</keyword>
<keyword evidence="2" id="KW-0472">Membrane</keyword>
<dbReference type="Proteomes" id="UP000321570">
    <property type="component" value="Unassembled WGS sequence"/>
</dbReference>
<organism evidence="3 4">
    <name type="scientific">Hymenolepis diminuta</name>
    <name type="common">Rat tapeworm</name>
    <dbReference type="NCBI Taxonomy" id="6216"/>
    <lineage>
        <taxon>Eukaryota</taxon>
        <taxon>Metazoa</taxon>
        <taxon>Spiralia</taxon>
        <taxon>Lophotrochozoa</taxon>
        <taxon>Platyhelminthes</taxon>
        <taxon>Cestoda</taxon>
        <taxon>Eucestoda</taxon>
        <taxon>Cyclophyllidea</taxon>
        <taxon>Hymenolepididae</taxon>
        <taxon>Hymenolepis</taxon>
    </lineage>
</organism>
<gene>
    <name evidence="3" type="ORF">WMSIL1_LOCUS12423</name>
</gene>
<evidence type="ECO:0000313" key="3">
    <source>
        <dbReference type="EMBL" id="VUZ54339.1"/>
    </source>
</evidence>
<feature type="coiled-coil region" evidence="1">
    <location>
        <begin position="7"/>
        <end position="34"/>
    </location>
</feature>
<dbReference type="AlphaFoldDB" id="A0A564Z4V7"/>
<keyword evidence="4" id="KW-1185">Reference proteome</keyword>
<name>A0A564Z4V7_HYMDI</name>
<evidence type="ECO:0000256" key="2">
    <source>
        <dbReference type="SAM" id="Phobius"/>
    </source>
</evidence>
<keyword evidence="1" id="KW-0175">Coiled coil</keyword>
<keyword evidence="2" id="KW-1133">Transmembrane helix</keyword>
<sequence length="194" mass="22509">MAKTPDVSRLLERLKNLEAEAQFSADQLRSSNDEFLQLRERLTNATIEKAHLKAHLDASNDRIIQLESDLNERIRELQRLQNKLLEYQTPQSCVLRFEDSDREPIISPSQRIIIRQTYSKSQRMFASISKIPKEILNRPTVYRIGSVCRAACNRVLKTVDYRLIGSRGPRVVVFIVLMLYMCILHLLLANCLLQ</sequence>
<evidence type="ECO:0008006" key="5">
    <source>
        <dbReference type="Google" id="ProtNLM"/>
    </source>
</evidence>
<protein>
    <recommendedName>
        <fullName evidence="5">Golgin-84</fullName>
    </recommendedName>
</protein>
<feature type="transmembrane region" description="Helical" evidence="2">
    <location>
        <begin position="171"/>
        <end position="193"/>
    </location>
</feature>